<protein>
    <submittedName>
        <fullName evidence="4">Hydroxyneurosporene synthase protein</fullName>
    </submittedName>
</protein>
<keyword evidence="5" id="KW-1185">Reference proteome</keyword>
<comment type="caution">
    <text evidence="4">The sequence shown here is derived from an EMBL/GenBank/DDBJ whole genome shotgun (WGS) entry which is preliminary data.</text>
</comment>
<evidence type="ECO:0000259" key="2">
    <source>
        <dbReference type="Pfam" id="PF24137"/>
    </source>
</evidence>
<sequence length="384" mass="40936">MLMGRVTRVATIAAHGLVTLTSCTSTTNIYSAAVDNGTSTGQYISSASGFDSPKVFPINSSSYDWWYFDIVSEDRQYSTSLAFIAAPGTAFTTGLPETNMLLGVVFLSTPEQPLSTVYQLLATEAIVVSDSDGTSGVWNGTGMQFRGSEDLRMFQLDIDMPGLGLFGNISLTSVSSDFETGPAIPAYINMNQRAPAHYPSGPAQAGLSMEVMPGVGWANAVPDGDAEVYYMVNGTEITFSGVGYHDKNWGTSSFLSRVQSWYWIHGRLGPYSIVVWDGLTPAGEEYVSGYVARDGEILFAANSSITVRPIGTNTTYPPTPGDKPTGFTVRIDMGNSGIMDIDIATTLSVDAAVFGEARFVGQMIGGIKGSSNYTGTASLEQYAF</sequence>
<feature type="signal peptide" evidence="1">
    <location>
        <begin position="1"/>
        <end position="25"/>
    </location>
</feature>
<feature type="domain" description="AsqO/PenF-like C-terminal" evidence="3">
    <location>
        <begin position="257"/>
        <end position="382"/>
    </location>
</feature>
<dbReference type="SUPFAM" id="SSF159245">
    <property type="entry name" value="AttH-like"/>
    <property type="match status" value="1"/>
</dbReference>
<dbReference type="Pfam" id="PF24137">
    <property type="entry name" value="DA_N"/>
    <property type="match status" value="1"/>
</dbReference>
<keyword evidence="1" id="KW-0732">Signal</keyword>
<gene>
    <name evidence="4" type="ORF">SCAR479_07433</name>
</gene>
<dbReference type="InterPro" id="IPR057722">
    <property type="entry name" value="AsqO/PenF-like_C"/>
</dbReference>
<evidence type="ECO:0000313" key="5">
    <source>
        <dbReference type="Proteomes" id="UP001465668"/>
    </source>
</evidence>
<feature type="chain" id="PRO_5047247203" evidence="1">
    <location>
        <begin position="26"/>
        <end position="384"/>
    </location>
</feature>
<reference evidence="4 5" key="1">
    <citation type="submission" date="2024-02" db="EMBL/GenBank/DDBJ databases">
        <title>First draft genome assembly of two strains of Seiridium cardinale.</title>
        <authorList>
            <person name="Emiliani G."/>
            <person name="Scali E."/>
        </authorList>
    </citation>
    <scope>NUCLEOTIDE SEQUENCE [LARGE SCALE GENOMIC DNA]</scope>
    <source>
        <strain evidence="4 5">BM-138-000479</strain>
    </source>
</reference>
<dbReference type="Pfam" id="PF25581">
    <property type="entry name" value="AsqO_C"/>
    <property type="match status" value="1"/>
</dbReference>
<dbReference type="PROSITE" id="PS51257">
    <property type="entry name" value="PROKAR_LIPOPROTEIN"/>
    <property type="match status" value="1"/>
</dbReference>
<accession>A0ABR2XQ27</accession>
<organism evidence="4 5">
    <name type="scientific">Seiridium cardinale</name>
    <dbReference type="NCBI Taxonomy" id="138064"/>
    <lineage>
        <taxon>Eukaryota</taxon>
        <taxon>Fungi</taxon>
        <taxon>Dikarya</taxon>
        <taxon>Ascomycota</taxon>
        <taxon>Pezizomycotina</taxon>
        <taxon>Sordariomycetes</taxon>
        <taxon>Xylariomycetidae</taxon>
        <taxon>Amphisphaeriales</taxon>
        <taxon>Sporocadaceae</taxon>
        <taxon>Seiridium</taxon>
    </lineage>
</organism>
<proteinExistence type="predicted"/>
<dbReference type="Proteomes" id="UP001465668">
    <property type="component" value="Unassembled WGS sequence"/>
</dbReference>
<evidence type="ECO:0000259" key="3">
    <source>
        <dbReference type="Pfam" id="PF25581"/>
    </source>
</evidence>
<dbReference type="EMBL" id="JARVKM010000031">
    <property type="protein sequence ID" value="KAK9775908.1"/>
    <property type="molecule type" value="Genomic_DNA"/>
</dbReference>
<dbReference type="InterPro" id="IPR056402">
    <property type="entry name" value="DA_N"/>
</dbReference>
<name>A0ABR2XQ27_9PEZI</name>
<evidence type="ECO:0000313" key="4">
    <source>
        <dbReference type="EMBL" id="KAK9775908.1"/>
    </source>
</evidence>
<feature type="domain" description="Diels-Alderase N-terminal" evidence="2">
    <location>
        <begin position="24"/>
        <end position="249"/>
    </location>
</feature>
<evidence type="ECO:0000256" key="1">
    <source>
        <dbReference type="SAM" id="SignalP"/>
    </source>
</evidence>